<feature type="domain" description="UspA" evidence="2">
    <location>
        <begin position="1"/>
        <end position="156"/>
    </location>
</feature>
<dbReference type="STRING" id="1121476.SAMN02745751_02470"/>
<keyword evidence="4" id="KW-1185">Reference proteome</keyword>
<dbReference type="CDD" id="cd00293">
    <property type="entry name" value="USP-like"/>
    <property type="match status" value="1"/>
</dbReference>
<accession>A0A1M6J006</accession>
<evidence type="ECO:0000259" key="2">
    <source>
        <dbReference type="Pfam" id="PF00582"/>
    </source>
</evidence>
<evidence type="ECO:0000256" key="1">
    <source>
        <dbReference type="ARBA" id="ARBA00008791"/>
    </source>
</evidence>
<evidence type="ECO:0000313" key="3">
    <source>
        <dbReference type="EMBL" id="SHJ39922.1"/>
    </source>
</evidence>
<proteinExistence type="inferred from homology"/>
<reference evidence="3 4" key="1">
    <citation type="submission" date="2016-11" db="EMBL/GenBank/DDBJ databases">
        <authorList>
            <person name="Jaros S."/>
            <person name="Januszkiewicz K."/>
            <person name="Wedrychowicz H."/>
        </authorList>
    </citation>
    <scope>NUCLEOTIDE SEQUENCE [LARGE SCALE GENOMIC DNA]</scope>
    <source>
        <strain evidence="3 4">DSM 17477</strain>
    </source>
</reference>
<gene>
    <name evidence="3" type="ORF">SAMN02745751_02470</name>
</gene>
<sequence>MKKVLLPVDGSIGCQKVLDTAEKLATNYDSVVTVFNVYDHPHSRNTDNFIPDENKTQEISPNADSFIPQTDKPQNIVENEEMVAKTVEHLKGKGVKAEGKVVIGDPAAEILDEAKNEGYDLVVMCTHGMSTSKRFLLGSVTNKVVHHIDIPIMIIR</sequence>
<evidence type="ECO:0000313" key="4">
    <source>
        <dbReference type="Proteomes" id="UP000184052"/>
    </source>
</evidence>
<dbReference type="PRINTS" id="PR01438">
    <property type="entry name" value="UNVRSLSTRESS"/>
</dbReference>
<dbReference type="SUPFAM" id="SSF52402">
    <property type="entry name" value="Adenine nucleotide alpha hydrolases-like"/>
    <property type="match status" value="1"/>
</dbReference>
<dbReference type="InterPro" id="IPR006016">
    <property type="entry name" value="UspA"/>
</dbReference>
<name>A0A1M6J006_9FIRM</name>
<dbReference type="Pfam" id="PF00582">
    <property type="entry name" value="Usp"/>
    <property type="match status" value="1"/>
</dbReference>
<dbReference type="Gene3D" id="3.40.50.620">
    <property type="entry name" value="HUPs"/>
    <property type="match status" value="1"/>
</dbReference>
<dbReference type="InterPro" id="IPR014729">
    <property type="entry name" value="Rossmann-like_a/b/a_fold"/>
</dbReference>
<dbReference type="InterPro" id="IPR006015">
    <property type="entry name" value="Universal_stress_UspA"/>
</dbReference>
<dbReference type="Proteomes" id="UP000184052">
    <property type="component" value="Unassembled WGS sequence"/>
</dbReference>
<dbReference type="PANTHER" id="PTHR46268">
    <property type="entry name" value="STRESS RESPONSE PROTEIN NHAX"/>
    <property type="match status" value="1"/>
</dbReference>
<protein>
    <submittedName>
        <fullName evidence="3">Nucleotide-binding universal stress protein, UspA family</fullName>
    </submittedName>
</protein>
<dbReference type="RefSeq" id="WP_073049886.1">
    <property type="nucleotide sequence ID" value="NZ_FQZL01000019.1"/>
</dbReference>
<comment type="similarity">
    <text evidence="1">Belongs to the universal stress protein A family.</text>
</comment>
<organism evidence="3 4">
    <name type="scientific">Dethiosulfatibacter aminovorans DSM 17477</name>
    <dbReference type="NCBI Taxonomy" id="1121476"/>
    <lineage>
        <taxon>Bacteria</taxon>
        <taxon>Bacillati</taxon>
        <taxon>Bacillota</taxon>
        <taxon>Tissierellia</taxon>
        <taxon>Dethiosulfatibacter</taxon>
    </lineage>
</organism>
<dbReference type="PANTHER" id="PTHR46268:SF6">
    <property type="entry name" value="UNIVERSAL STRESS PROTEIN UP12"/>
    <property type="match status" value="1"/>
</dbReference>
<dbReference type="OrthoDB" id="9794782at2"/>
<dbReference type="EMBL" id="FQZL01000019">
    <property type="protein sequence ID" value="SHJ39922.1"/>
    <property type="molecule type" value="Genomic_DNA"/>
</dbReference>
<dbReference type="AlphaFoldDB" id="A0A1M6J006"/>